<proteinExistence type="predicted"/>
<evidence type="ECO:0000313" key="3">
    <source>
        <dbReference type="Proteomes" id="UP001604277"/>
    </source>
</evidence>
<accession>A0ABD1WYX2</accession>
<protein>
    <submittedName>
        <fullName evidence="2">Uncharacterized protein</fullName>
    </submittedName>
</protein>
<evidence type="ECO:0000313" key="2">
    <source>
        <dbReference type="EMBL" id="KAL2554922.1"/>
    </source>
</evidence>
<dbReference type="EMBL" id="JBFOLJ010000002">
    <property type="protein sequence ID" value="KAL2554922.1"/>
    <property type="molecule type" value="Genomic_DNA"/>
</dbReference>
<feature type="transmembrane region" description="Helical" evidence="1">
    <location>
        <begin position="20"/>
        <end position="39"/>
    </location>
</feature>
<organism evidence="2 3">
    <name type="scientific">Forsythia ovata</name>
    <dbReference type="NCBI Taxonomy" id="205694"/>
    <lineage>
        <taxon>Eukaryota</taxon>
        <taxon>Viridiplantae</taxon>
        <taxon>Streptophyta</taxon>
        <taxon>Embryophyta</taxon>
        <taxon>Tracheophyta</taxon>
        <taxon>Spermatophyta</taxon>
        <taxon>Magnoliopsida</taxon>
        <taxon>eudicotyledons</taxon>
        <taxon>Gunneridae</taxon>
        <taxon>Pentapetalae</taxon>
        <taxon>asterids</taxon>
        <taxon>lamiids</taxon>
        <taxon>Lamiales</taxon>
        <taxon>Oleaceae</taxon>
        <taxon>Forsythieae</taxon>
        <taxon>Forsythia</taxon>
    </lineage>
</organism>
<keyword evidence="1" id="KW-0472">Membrane</keyword>
<sequence length="127" mass="14295">MQVYSSGRRSYIYQLRGSVLGFVVKSAIALWSLGMSYIMGPSTRVSKSSDIYVLKGMFGMHCWTRSCKHNEPGQETANLANGKKKELPCKIKQLMRTSSIALFVEPSRDTKLVSKMDLYKQFGLVES</sequence>
<keyword evidence="1" id="KW-0812">Transmembrane</keyword>
<comment type="caution">
    <text evidence="2">The sequence shown here is derived from an EMBL/GenBank/DDBJ whole genome shotgun (WGS) entry which is preliminary data.</text>
</comment>
<evidence type="ECO:0000256" key="1">
    <source>
        <dbReference type="SAM" id="Phobius"/>
    </source>
</evidence>
<name>A0ABD1WYX2_9LAMI</name>
<dbReference type="AlphaFoldDB" id="A0ABD1WYX2"/>
<dbReference type="Proteomes" id="UP001604277">
    <property type="component" value="Unassembled WGS sequence"/>
</dbReference>
<reference evidence="3" key="1">
    <citation type="submission" date="2024-07" db="EMBL/GenBank/DDBJ databases">
        <title>Two chromosome-level genome assemblies of Korean endemic species Abeliophyllum distichum and Forsythia ovata (Oleaceae).</title>
        <authorList>
            <person name="Jang H."/>
        </authorList>
    </citation>
    <scope>NUCLEOTIDE SEQUENCE [LARGE SCALE GENOMIC DNA]</scope>
</reference>
<gene>
    <name evidence="2" type="ORF">Fot_08541</name>
</gene>
<keyword evidence="3" id="KW-1185">Reference proteome</keyword>
<keyword evidence="1" id="KW-1133">Transmembrane helix</keyword>